<dbReference type="PANTHER" id="PTHR10192:SF5">
    <property type="entry name" value="GEPHYRIN"/>
    <property type="match status" value="1"/>
</dbReference>
<dbReference type="AlphaFoldDB" id="A0A0K9YWX7"/>
<evidence type="ECO:0000256" key="13">
    <source>
        <dbReference type="RuleBase" id="RU365090"/>
    </source>
</evidence>
<comment type="catalytic activity">
    <reaction evidence="12">
        <text>adenylyl-molybdopterin + molybdate = Mo-molybdopterin + AMP + H(+)</text>
        <dbReference type="Rhea" id="RHEA:35047"/>
        <dbReference type="ChEBI" id="CHEBI:15378"/>
        <dbReference type="ChEBI" id="CHEBI:36264"/>
        <dbReference type="ChEBI" id="CHEBI:62727"/>
        <dbReference type="ChEBI" id="CHEBI:71302"/>
        <dbReference type="ChEBI" id="CHEBI:456215"/>
        <dbReference type="EC" id="2.10.1.1"/>
    </reaction>
</comment>
<dbReference type="FunFam" id="3.40.980.10:FF:000004">
    <property type="entry name" value="Molybdopterin molybdenumtransferase"/>
    <property type="match status" value="1"/>
</dbReference>
<sequence>MRFSRQMVTVEEAVDRLLKRLTHLGEETVQIEEAYGRILASDVYATYELPHFDRSPLDGFAVRAADTISASVDQPVYLRVLETVAAGQVPQHEVTAGCATRIMTGAMMPAGADAVIMFEQTENPAEHAATVGVKRVLKPGENVSRRGEEIASGTVIAEAGERINAGTLAILATFGYKQLSVIRKPRVGLFSTGSELLRIDQPLVAGKIRNSNSWMLSALIQEAGGIPVWLPDLPDDLVKAKTIIGEHLQEVDLLVSSGGVSVGDFDVIASLVDEPEVDLLFNKVAMRPGKPTTGLILHGKPYIALSGNPGACFLGYELFVHLAIQKMSGMRQVGLRLIKAKLDVAYTKPCPYPRYLRGRLLDREGELFARPDFNEKAGNLGTLKDSECFMIIPAGGSGKQAGELVHVLTHAMPSWRNEG</sequence>
<name>A0A0K9YWX7_9BACL</name>
<dbReference type="OrthoDB" id="9804758at2"/>
<dbReference type="Gene3D" id="2.170.190.11">
    <property type="entry name" value="Molybdopterin biosynthesis moea protein, domain 3"/>
    <property type="match status" value="1"/>
</dbReference>
<dbReference type="GO" id="GO:0061599">
    <property type="term" value="F:molybdopterin molybdotransferase activity"/>
    <property type="evidence" value="ECO:0007669"/>
    <property type="project" value="UniProtKB-UniRule"/>
</dbReference>
<dbReference type="UniPathway" id="UPA00344"/>
<dbReference type="Pfam" id="PF03454">
    <property type="entry name" value="MoeA_C"/>
    <property type="match status" value="1"/>
</dbReference>
<keyword evidence="18" id="KW-1185">Reference proteome</keyword>
<evidence type="ECO:0000256" key="9">
    <source>
        <dbReference type="ARBA" id="ARBA00022723"/>
    </source>
</evidence>
<dbReference type="Gene3D" id="3.40.980.10">
    <property type="entry name" value="MoaB/Mog-like domain"/>
    <property type="match status" value="1"/>
</dbReference>
<dbReference type="EMBL" id="BJON01000008">
    <property type="protein sequence ID" value="GED68476.1"/>
    <property type="molecule type" value="Genomic_DNA"/>
</dbReference>
<gene>
    <name evidence="16" type="ORF">ADS79_04170</name>
    <name evidence="15" type="ORF">BRE01_21780</name>
</gene>
<reference evidence="16" key="2">
    <citation type="submission" date="2015-07" db="EMBL/GenBank/DDBJ databases">
        <title>MeaNS - Measles Nucleotide Surveillance Program.</title>
        <authorList>
            <person name="Tran T."/>
            <person name="Druce J."/>
        </authorList>
    </citation>
    <scope>NUCLEOTIDE SEQUENCE</scope>
    <source>
        <strain evidence="16">DSM 9887</strain>
    </source>
</reference>
<dbReference type="EMBL" id="LGIQ01000005">
    <property type="protein sequence ID" value="KNB73176.1"/>
    <property type="molecule type" value="Genomic_DNA"/>
</dbReference>
<dbReference type="SUPFAM" id="SSF63867">
    <property type="entry name" value="MoeA C-terminal domain-like"/>
    <property type="match status" value="1"/>
</dbReference>
<dbReference type="Gene3D" id="2.40.340.10">
    <property type="entry name" value="MoeA, C-terminal, domain IV"/>
    <property type="match status" value="1"/>
</dbReference>
<protein>
    <recommendedName>
        <fullName evidence="6 13">Molybdopterin molybdenumtransferase</fullName>
        <ecNumber evidence="5 13">2.10.1.1</ecNumber>
    </recommendedName>
</protein>
<evidence type="ECO:0000256" key="4">
    <source>
        <dbReference type="ARBA" id="ARBA00010763"/>
    </source>
</evidence>
<evidence type="ECO:0000256" key="2">
    <source>
        <dbReference type="ARBA" id="ARBA00002901"/>
    </source>
</evidence>
<evidence type="ECO:0000256" key="11">
    <source>
        <dbReference type="ARBA" id="ARBA00023150"/>
    </source>
</evidence>
<dbReference type="Gene3D" id="3.90.105.10">
    <property type="entry name" value="Molybdopterin biosynthesis moea protein, domain 2"/>
    <property type="match status" value="1"/>
</dbReference>
<dbReference type="CDD" id="cd00887">
    <property type="entry name" value="MoeA"/>
    <property type="match status" value="1"/>
</dbReference>
<evidence type="ECO:0000256" key="8">
    <source>
        <dbReference type="ARBA" id="ARBA00022679"/>
    </source>
</evidence>
<evidence type="ECO:0000313" key="15">
    <source>
        <dbReference type="EMBL" id="GED68476.1"/>
    </source>
</evidence>
<keyword evidence="7 13" id="KW-0500">Molybdenum</keyword>
<feature type="domain" description="MoaB/Mog" evidence="14">
    <location>
        <begin position="188"/>
        <end position="326"/>
    </location>
</feature>
<proteinExistence type="inferred from homology"/>
<dbReference type="PATRIC" id="fig|54915.3.peg.6217"/>
<dbReference type="FunFam" id="2.170.190.11:FF:000001">
    <property type="entry name" value="Molybdopterin molybdenumtransferase"/>
    <property type="match status" value="1"/>
</dbReference>
<dbReference type="InterPro" id="IPR038987">
    <property type="entry name" value="MoeA-like"/>
</dbReference>
<dbReference type="RefSeq" id="WP_049737169.1">
    <property type="nucleotide sequence ID" value="NZ_BJON01000008.1"/>
</dbReference>
<dbReference type="NCBIfam" id="NF045515">
    <property type="entry name" value="Glp_gephyrin"/>
    <property type="match status" value="1"/>
</dbReference>
<dbReference type="InterPro" id="IPR036425">
    <property type="entry name" value="MoaB/Mog-like_dom_sf"/>
</dbReference>
<comment type="caution">
    <text evidence="16">The sequence shown here is derived from an EMBL/GenBank/DDBJ whole genome shotgun (WGS) entry which is preliminary data.</text>
</comment>
<dbReference type="GO" id="GO:0006777">
    <property type="term" value="P:Mo-molybdopterin cofactor biosynthetic process"/>
    <property type="evidence" value="ECO:0007669"/>
    <property type="project" value="UniProtKB-UniRule"/>
</dbReference>
<dbReference type="SUPFAM" id="SSF53218">
    <property type="entry name" value="Molybdenum cofactor biosynthesis proteins"/>
    <property type="match status" value="1"/>
</dbReference>
<evidence type="ECO:0000313" key="18">
    <source>
        <dbReference type="Proteomes" id="UP000319578"/>
    </source>
</evidence>
<dbReference type="InterPro" id="IPR005111">
    <property type="entry name" value="MoeA_C_domain_IV"/>
</dbReference>
<dbReference type="SUPFAM" id="SSF63882">
    <property type="entry name" value="MoeA N-terminal region -like"/>
    <property type="match status" value="1"/>
</dbReference>
<evidence type="ECO:0000256" key="1">
    <source>
        <dbReference type="ARBA" id="ARBA00001946"/>
    </source>
</evidence>
<keyword evidence="11 13" id="KW-0501">Molybdenum cofactor biosynthesis</keyword>
<dbReference type="InterPro" id="IPR036135">
    <property type="entry name" value="MoeA_linker/N_sf"/>
</dbReference>
<dbReference type="InterPro" id="IPR036688">
    <property type="entry name" value="MoeA_C_domain_IV_sf"/>
</dbReference>
<dbReference type="InterPro" id="IPR005110">
    <property type="entry name" value="MoeA_linker/N"/>
</dbReference>
<keyword evidence="10 13" id="KW-0460">Magnesium</keyword>
<reference evidence="17" key="1">
    <citation type="submission" date="2015-07" db="EMBL/GenBank/DDBJ databases">
        <title>Genome sequencing project for genomic taxonomy and phylogenomics of Bacillus-like bacteria.</title>
        <authorList>
            <person name="Liu B."/>
            <person name="Wang J."/>
            <person name="Zhu Y."/>
            <person name="Liu G."/>
            <person name="Chen Q."/>
            <person name="Chen Z."/>
            <person name="Lan J."/>
            <person name="Che J."/>
            <person name="Ge C."/>
            <person name="Shi H."/>
            <person name="Pan Z."/>
            <person name="Liu X."/>
        </authorList>
    </citation>
    <scope>NUCLEOTIDE SEQUENCE [LARGE SCALE GENOMIC DNA]</scope>
    <source>
        <strain evidence="17">DSM 9887</strain>
    </source>
</reference>
<dbReference type="InterPro" id="IPR001453">
    <property type="entry name" value="MoaB/Mog_dom"/>
</dbReference>
<dbReference type="GO" id="GO:0046872">
    <property type="term" value="F:metal ion binding"/>
    <property type="evidence" value="ECO:0007669"/>
    <property type="project" value="UniProtKB-UniRule"/>
</dbReference>
<organism evidence="16 17">
    <name type="scientific">Brevibacillus reuszeri</name>
    <dbReference type="NCBI Taxonomy" id="54915"/>
    <lineage>
        <taxon>Bacteria</taxon>
        <taxon>Bacillati</taxon>
        <taxon>Bacillota</taxon>
        <taxon>Bacilli</taxon>
        <taxon>Bacillales</taxon>
        <taxon>Paenibacillaceae</taxon>
        <taxon>Brevibacillus</taxon>
    </lineage>
</organism>
<dbReference type="EC" id="2.10.1.1" evidence="5 13"/>
<evidence type="ECO:0000256" key="6">
    <source>
        <dbReference type="ARBA" id="ARBA00021108"/>
    </source>
</evidence>
<dbReference type="Proteomes" id="UP000036834">
    <property type="component" value="Unassembled WGS sequence"/>
</dbReference>
<dbReference type="SMART" id="SM00852">
    <property type="entry name" value="MoCF_biosynth"/>
    <property type="match status" value="1"/>
</dbReference>
<comment type="pathway">
    <text evidence="3 13">Cofactor biosynthesis; molybdopterin biosynthesis.</text>
</comment>
<comment type="cofactor">
    <cofactor evidence="1 13">
        <name>Mg(2+)</name>
        <dbReference type="ChEBI" id="CHEBI:18420"/>
    </cofactor>
</comment>
<evidence type="ECO:0000256" key="12">
    <source>
        <dbReference type="ARBA" id="ARBA00047317"/>
    </source>
</evidence>
<dbReference type="GO" id="GO:0005829">
    <property type="term" value="C:cytosol"/>
    <property type="evidence" value="ECO:0007669"/>
    <property type="project" value="TreeGrafter"/>
</dbReference>
<comment type="similarity">
    <text evidence="4 13">Belongs to the MoeA family.</text>
</comment>
<evidence type="ECO:0000256" key="3">
    <source>
        <dbReference type="ARBA" id="ARBA00005046"/>
    </source>
</evidence>
<evidence type="ECO:0000313" key="16">
    <source>
        <dbReference type="EMBL" id="KNB73176.1"/>
    </source>
</evidence>
<accession>A0A0K9YWX7</accession>
<dbReference type="PANTHER" id="PTHR10192">
    <property type="entry name" value="MOLYBDOPTERIN BIOSYNTHESIS PROTEIN"/>
    <property type="match status" value="1"/>
</dbReference>
<comment type="function">
    <text evidence="2 13">Catalyzes the insertion of molybdate into adenylated molybdopterin with the concomitant release of AMP.</text>
</comment>
<evidence type="ECO:0000313" key="17">
    <source>
        <dbReference type="Proteomes" id="UP000036834"/>
    </source>
</evidence>
<dbReference type="STRING" id="54915.ADS79_04170"/>
<evidence type="ECO:0000256" key="5">
    <source>
        <dbReference type="ARBA" id="ARBA00013269"/>
    </source>
</evidence>
<evidence type="ECO:0000256" key="7">
    <source>
        <dbReference type="ARBA" id="ARBA00022505"/>
    </source>
</evidence>
<evidence type="ECO:0000256" key="10">
    <source>
        <dbReference type="ARBA" id="ARBA00022842"/>
    </source>
</evidence>
<reference evidence="15 18" key="3">
    <citation type="submission" date="2019-06" db="EMBL/GenBank/DDBJ databases">
        <title>Whole genome shotgun sequence of Brevibacillus reuszeri NBRC 15719.</title>
        <authorList>
            <person name="Hosoyama A."/>
            <person name="Uohara A."/>
            <person name="Ohji S."/>
            <person name="Ichikawa N."/>
        </authorList>
    </citation>
    <scope>NUCLEOTIDE SEQUENCE [LARGE SCALE GENOMIC DNA]</scope>
    <source>
        <strain evidence="15 18">NBRC 15719</strain>
    </source>
</reference>
<dbReference type="Proteomes" id="UP000319578">
    <property type="component" value="Unassembled WGS sequence"/>
</dbReference>
<dbReference type="Pfam" id="PF03453">
    <property type="entry name" value="MoeA_N"/>
    <property type="match status" value="1"/>
</dbReference>
<dbReference type="Pfam" id="PF00994">
    <property type="entry name" value="MoCF_biosynth"/>
    <property type="match status" value="1"/>
</dbReference>
<keyword evidence="9 13" id="KW-0479">Metal-binding</keyword>
<keyword evidence="8 13" id="KW-0808">Transferase</keyword>
<evidence type="ECO:0000259" key="14">
    <source>
        <dbReference type="SMART" id="SM00852"/>
    </source>
</evidence>